<organism evidence="2 3">
    <name type="scientific">Microbacterium lemovicicum</name>
    <dbReference type="NCBI Taxonomy" id="1072463"/>
    <lineage>
        <taxon>Bacteria</taxon>
        <taxon>Bacillati</taxon>
        <taxon>Actinomycetota</taxon>
        <taxon>Actinomycetes</taxon>
        <taxon>Micrococcales</taxon>
        <taxon>Microbacteriaceae</taxon>
        <taxon>Microbacterium</taxon>
    </lineage>
</organism>
<feature type="domain" description="HNH" evidence="1">
    <location>
        <begin position="8"/>
        <end position="39"/>
    </location>
</feature>
<dbReference type="Proteomes" id="UP000276888">
    <property type="component" value="Chromosome"/>
</dbReference>
<proteinExistence type="predicted"/>
<dbReference type="EMBL" id="CP031423">
    <property type="protein sequence ID" value="AZS37524.1"/>
    <property type="molecule type" value="Genomic_DNA"/>
</dbReference>
<reference evidence="2 3" key="1">
    <citation type="submission" date="2018-08" db="EMBL/GenBank/DDBJ databases">
        <title>Microbacterium lemovicicum sp. nov., a bacterium isolated from a natural uranium-rich soil.</title>
        <authorList>
            <person name="ORTET P."/>
        </authorList>
    </citation>
    <scope>NUCLEOTIDE SEQUENCE [LARGE SCALE GENOMIC DNA]</scope>
    <source>
        <strain evidence="2 3">Viu22</strain>
    </source>
</reference>
<keyword evidence="3" id="KW-1185">Reference proteome</keyword>
<dbReference type="Gene3D" id="1.10.30.50">
    <property type="match status" value="1"/>
</dbReference>
<evidence type="ECO:0000259" key="1">
    <source>
        <dbReference type="Pfam" id="PF01844"/>
    </source>
</evidence>
<dbReference type="AlphaFoldDB" id="A0A3Q9J3D0"/>
<name>A0A3Q9J3D0_9MICO</name>
<dbReference type="GO" id="GO:0008270">
    <property type="term" value="F:zinc ion binding"/>
    <property type="evidence" value="ECO:0007669"/>
    <property type="project" value="InterPro"/>
</dbReference>
<evidence type="ECO:0000313" key="3">
    <source>
        <dbReference type="Proteomes" id="UP000276888"/>
    </source>
</evidence>
<evidence type="ECO:0000313" key="2">
    <source>
        <dbReference type="EMBL" id="AZS37524.1"/>
    </source>
</evidence>
<dbReference type="InterPro" id="IPR003615">
    <property type="entry name" value="HNH_nuc"/>
</dbReference>
<dbReference type="GO" id="GO:0003676">
    <property type="term" value="F:nucleic acid binding"/>
    <property type="evidence" value="ECO:0007669"/>
    <property type="project" value="InterPro"/>
</dbReference>
<dbReference type="Pfam" id="PF01844">
    <property type="entry name" value="HNH"/>
    <property type="match status" value="1"/>
</dbReference>
<accession>A0A3Q9J3D0</accession>
<dbReference type="InterPro" id="IPR002711">
    <property type="entry name" value="HNH"/>
</dbReference>
<sequence length="96" mass="10501">MYWALAPEADHTVAYARGGSSDIANLTTLHTMCNAKKGDALVSDLPHVELPARVHGWDGLVSAYPSVVAMGDSQGRRHSAAEYHARWLRYFSQAMS</sequence>
<dbReference type="GO" id="GO:0004519">
    <property type="term" value="F:endonuclease activity"/>
    <property type="evidence" value="ECO:0007669"/>
    <property type="project" value="InterPro"/>
</dbReference>
<dbReference type="CDD" id="cd00085">
    <property type="entry name" value="HNHc"/>
    <property type="match status" value="1"/>
</dbReference>
<dbReference type="KEGG" id="mlv:CVS47_02161"/>
<protein>
    <recommendedName>
        <fullName evidence="1">HNH domain-containing protein</fullName>
    </recommendedName>
</protein>
<gene>
    <name evidence="2" type="ORF">CVS47_02161</name>
</gene>